<dbReference type="Proteomes" id="UP000674143">
    <property type="component" value="Unassembled WGS sequence"/>
</dbReference>
<dbReference type="PROSITE" id="PS50076">
    <property type="entry name" value="DNAJ_2"/>
    <property type="match status" value="1"/>
</dbReference>
<keyword evidence="4" id="KW-1185">Reference proteome</keyword>
<evidence type="ECO:0000313" key="4">
    <source>
        <dbReference type="Proteomes" id="UP000674143"/>
    </source>
</evidence>
<dbReference type="GeneID" id="92359566"/>
<dbReference type="SUPFAM" id="SSF46565">
    <property type="entry name" value="Chaperone J-domain"/>
    <property type="match status" value="1"/>
</dbReference>
<feature type="region of interest" description="Disordered" evidence="1">
    <location>
        <begin position="309"/>
        <end position="396"/>
    </location>
</feature>
<sequence length="396" mass="44349">MLARGRTLRQHLVSARRVLGLQDGQSCTPADIKRAFRERALAAHPDAGGDPDSFRQLQAAYEVLLQEHGAGKRGSETSAASENGGGGSGFYAHPHAQWSNDMRSHRAYWHDMHTEMNMNPNNYGSCRHASNTHYRARSQYRTYGEGLGEEFQQGFKSSSAGHGQGGSQTNFSTWYFYRPYDSDFRNPYSTGFTSEEIHQAAQQQRRIFARAVARHACLWSGLAFVVYLHERNNRVWRAIEARGKGYQDPEYWAQLRKDEEEARRKSWAPLRLEHHWLEAPLVKPLMTDPAESDRSGCCSEHVQGAVSHLSGAARAGKTRTTQQTGTAEERRSEAMGSPRGALRGLGRNTGGPRVVSYQGRPFTPNGVRGIRNTAPKTPKTYADDVTYEMGDEDDDL</sequence>
<dbReference type="InterPro" id="IPR036869">
    <property type="entry name" value="J_dom_sf"/>
</dbReference>
<feature type="domain" description="J" evidence="2">
    <location>
        <begin position="14"/>
        <end position="69"/>
    </location>
</feature>
<gene>
    <name evidence="3" type="ORF">LSCM4_03635</name>
</gene>
<dbReference type="InterPro" id="IPR050817">
    <property type="entry name" value="DjlA_DnaK_co-chaperone"/>
</dbReference>
<feature type="compositionally biased region" description="Acidic residues" evidence="1">
    <location>
        <begin position="385"/>
        <end position="396"/>
    </location>
</feature>
<dbReference type="CDD" id="cd06257">
    <property type="entry name" value="DnaJ"/>
    <property type="match status" value="1"/>
</dbReference>
<evidence type="ECO:0000313" key="3">
    <source>
        <dbReference type="EMBL" id="KAG5473566.1"/>
    </source>
</evidence>
<proteinExistence type="predicted"/>
<evidence type="ECO:0000256" key="1">
    <source>
        <dbReference type="SAM" id="MobiDB-lite"/>
    </source>
</evidence>
<dbReference type="RefSeq" id="XP_067061569.1">
    <property type="nucleotide sequence ID" value="XM_067205632.1"/>
</dbReference>
<feature type="region of interest" description="Disordered" evidence="1">
    <location>
        <begin position="69"/>
        <end position="92"/>
    </location>
</feature>
<reference evidence="4" key="1">
    <citation type="journal article" date="2021" name="Microbiol. Resour. Announc.">
        <title>LGAAP: Leishmaniinae Genome Assembly and Annotation Pipeline.</title>
        <authorList>
            <person name="Almutairi H."/>
            <person name="Urbaniak M.D."/>
            <person name="Bates M.D."/>
            <person name="Jariyapan N."/>
            <person name="Kwakye-Nuako G."/>
            <person name="Thomaz-Soccol V."/>
            <person name="Al-Salem W.S."/>
            <person name="Dillon R.J."/>
            <person name="Bates P.A."/>
            <person name="Gatherer D."/>
        </authorList>
    </citation>
    <scope>NUCLEOTIDE SEQUENCE [LARGE SCALE GENOMIC DNA]</scope>
</reference>
<comment type="caution">
    <text evidence="3">The sequence shown here is derived from an EMBL/GenBank/DDBJ whole genome shotgun (WGS) entry which is preliminary data.</text>
</comment>
<dbReference type="SMART" id="SM00271">
    <property type="entry name" value="DnaJ"/>
    <property type="match status" value="1"/>
</dbReference>
<name>A0A836GEL9_9TRYP</name>
<evidence type="ECO:0000259" key="2">
    <source>
        <dbReference type="PROSITE" id="PS50076"/>
    </source>
</evidence>
<dbReference type="EMBL" id="JAFHLR010000029">
    <property type="protein sequence ID" value="KAG5473566.1"/>
    <property type="molecule type" value="Genomic_DNA"/>
</dbReference>
<protein>
    <recommendedName>
        <fullName evidence="2">J domain-containing protein</fullName>
    </recommendedName>
</protein>
<dbReference type="KEGG" id="loi:92359566"/>
<organism evidence="3 4">
    <name type="scientific">Leishmania orientalis</name>
    <dbReference type="NCBI Taxonomy" id="2249476"/>
    <lineage>
        <taxon>Eukaryota</taxon>
        <taxon>Discoba</taxon>
        <taxon>Euglenozoa</taxon>
        <taxon>Kinetoplastea</taxon>
        <taxon>Metakinetoplastina</taxon>
        <taxon>Trypanosomatida</taxon>
        <taxon>Trypanosomatidae</taxon>
        <taxon>Leishmaniinae</taxon>
        <taxon>Leishmania</taxon>
    </lineage>
</organism>
<dbReference type="PANTHER" id="PTHR24074">
    <property type="entry name" value="CO-CHAPERONE PROTEIN DJLA"/>
    <property type="match status" value="1"/>
</dbReference>
<dbReference type="Pfam" id="PF00226">
    <property type="entry name" value="DnaJ"/>
    <property type="match status" value="1"/>
</dbReference>
<dbReference type="InterPro" id="IPR001623">
    <property type="entry name" value="DnaJ_domain"/>
</dbReference>
<reference evidence="4" key="2">
    <citation type="journal article" date="2021" name="Sci. Data">
        <title>Chromosome-scale genome sequencing, assembly and annotation of six genomes from subfamily Leishmaniinae.</title>
        <authorList>
            <person name="Almutairi H."/>
            <person name="Urbaniak M.D."/>
            <person name="Bates M.D."/>
            <person name="Jariyapan N."/>
            <person name="Kwakye-Nuako G."/>
            <person name="Thomaz Soccol V."/>
            <person name="Al-Salem W.S."/>
            <person name="Dillon R.J."/>
            <person name="Bates P.A."/>
            <person name="Gatherer D."/>
        </authorList>
    </citation>
    <scope>NUCLEOTIDE SEQUENCE [LARGE SCALE GENOMIC DNA]</scope>
</reference>
<accession>A0A836GEL9</accession>
<dbReference type="Gene3D" id="1.10.287.110">
    <property type="entry name" value="DnaJ domain"/>
    <property type="match status" value="1"/>
</dbReference>
<dbReference type="AlphaFoldDB" id="A0A836GEL9"/>
<dbReference type="SMR" id="A0A836GEL9"/>